<sequence length="420" mass="45272" precursor="true">MLRHSLALLSAVTFAGFSVAADPPAKKNGKGPAYTAAPADDANYPLLGEFSGEITVGDATEVLGLQIRPIGGDNFDAMSFTGGLPGQDGVSGESMKLIGRRSGEMVILSGGPWAIFVSKDACTLVDHEGNKLGKLDRVQRVSPTMHAAPPKDALVLFDGTNTEQFSNAQMTDDGLLMQGADVRPMFTDFNLHVEFKLPYMPEASDQSRANSGLYLQSRYECQVLDSFAQDAVFNGCGALYRFKKPDVNMCLPPLQWQTYDIQFTAARWASDGTKIRDAHVTSWVNGVKVQDNVALPGPTGAGKDEAPMLLPIRMQDHGDPVRFRNVWAIDRGMTMVDFPIQPTEEDLAAMKKKAEDAKVMAKAEAKAKADAAAKKKAEAAKQAEADKKAESEKKAAEAKPESDAKSQDVELNSPVSDEAK</sequence>
<dbReference type="GO" id="GO:0016787">
    <property type="term" value="F:hydrolase activity"/>
    <property type="evidence" value="ECO:0007669"/>
    <property type="project" value="InterPro"/>
</dbReference>
<evidence type="ECO:0000313" key="4">
    <source>
        <dbReference type="EMBL" id="QDT06342.1"/>
    </source>
</evidence>
<dbReference type="Proteomes" id="UP000318538">
    <property type="component" value="Chromosome"/>
</dbReference>
<accession>A0A517NGT4</accession>
<feature type="region of interest" description="Disordered" evidence="1">
    <location>
        <begin position="360"/>
        <end position="420"/>
    </location>
</feature>
<dbReference type="InterPro" id="IPR010496">
    <property type="entry name" value="AL/BT2_dom"/>
</dbReference>
<feature type="signal peptide" evidence="2">
    <location>
        <begin position="1"/>
        <end position="20"/>
    </location>
</feature>
<dbReference type="AlphaFoldDB" id="A0A517NGT4"/>
<feature type="chain" id="PRO_5022083473" description="3-keto-alpha-glucoside-1,2-lyase/3-keto-2-hydroxy-glucal hydratase domain-containing protein" evidence="2">
    <location>
        <begin position="21"/>
        <end position="420"/>
    </location>
</feature>
<gene>
    <name evidence="4" type="ORF">K227x_47510</name>
</gene>
<dbReference type="Pfam" id="PF06439">
    <property type="entry name" value="3keto-disac_hyd"/>
    <property type="match status" value="1"/>
</dbReference>
<reference evidence="4 5" key="1">
    <citation type="submission" date="2019-02" db="EMBL/GenBank/DDBJ databases">
        <title>Deep-cultivation of Planctomycetes and their phenomic and genomic characterization uncovers novel biology.</title>
        <authorList>
            <person name="Wiegand S."/>
            <person name="Jogler M."/>
            <person name="Boedeker C."/>
            <person name="Pinto D."/>
            <person name="Vollmers J."/>
            <person name="Rivas-Marin E."/>
            <person name="Kohn T."/>
            <person name="Peeters S.H."/>
            <person name="Heuer A."/>
            <person name="Rast P."/>
            <person name="Oberbeckmann S."/>
            <person name="Bunk B."/>
            <person name="Jeske O."/>
            <person name="Meyerdierks A."/>
            <person name="Storesund J.E."/>
            <person name="Kallscheuer N."/>
            <person name="Luecker S."/>
            <person name="Lage O.M."/>
            <person name="Pohl T."/>
            <person name="Merkel B.J."/>
            <person name="Hornburger P."/>
            <person name="Mueller R.-W."/>
            <person name="Bruemmer F."/>
            <person name="Labrenz M."/>
            <person name="Spormann A.M."/>
            <person name="Op den Camp H."/>
            <person name="Overmann J."/>
            <person name="Amann R."/>
            <person name="Jetten M.S.M."/>
            <person name="Mascher T."/>
            <person name="Medema M.H."/>
            <person name="Devos D.P."/>
            <person name="Kaster A.-K."/>
            <person name="Ovreas L."/>
            <person name="Rohde M."/>
            <person name="Galperin M.Y."/>
            <person name="Jogler C."/>
        </authorList>
    </citation>
    <scope>NUCLEOTIDE SEQUENCE [LARGE SCALE GENOMIC DNA]</scope>
    <source>
        <strain evidence="4 5">K22_7</strain>
    </source>
</reference>
<keyword evidence="5" id="KW-1185">Reference proteome</keyword>
<evidence type="ECO:0000256" key="1">
    <source>
        <dbReference type="SAM" id="MobiDB-lite"/>
    </source>
</evidence>
<keyword evidence="2" id="KW-0732">Signal</keyword>
<dbReference type="EMBL" id="CP036525">
    <property type="protein sequence ID" value="QDT06342.1"/>
    <property type="molecule type" value="Genomic_DNA"/>
</dbReference>
<proteinExistence type="predicted"/>
<feature type="compositionally biased region" description="Basic and acidic residues" evidence="1">
    <location>
        <begin position="360"/>
        <end position="408"/>
    </location>
</feature>
<dbReference type="PANTHER" id="PTHR33546">
    <property type="entry name" value="LARGE, MULTIFUNCTIONAL SECRETED PROTEIN-RELATED"/>
    <property type="match status" value="1"/>
</dbReference>
<protein>
    <recommendedName>
        <fullName evidence="3">3-keto-alpha-glucoside-1,2-lyase/3-keto-2-hydroxy-glucal hydratase domain-containing protein</fullName>
    </recommendedName>
</protein>
<evidence type="ECO:0000313" key="5">
    <source>
        <dbReference type="Proteomes" id="UP000318538"/>
    </source>
</evidence>
<dbReference type="KEGG" id="rlc:K227x_47510"/>
<dbReference type="PANTHER" id="PTHR33546:SF1">
    <property type="entry name" value="LARGE, MULTIFUNCTIONAL SECRETED PROTEIN"/>
    <property type="match status" value="1"/>
</dbReference>
<feature type="compositionally biased region" description="Polar residues" evidence="1">
    <location>
        <begin position="409"/>
        <end position="420"/>
    </location>
</feature>
<feature type="domain" description="3-keto-alpha-glucoside-1,2-lyase/3-keto-2-hydroxy-glucal hydratase" evidence="3">
    <location>
        <begin position="155"/>
        <end position="327"/>
    </location>
</feature>
<evidence type="ECO:0000256" key="2">
    <source>
        <dbReference type="SAM" id="SignalP"/>
    </source>
</evidence>
<organism evidence="4 5">
    <name type="scientific">Rubripirellula lacrimiformis</name>
    <dbReference type="NCBI Taxonomy" id="1930273"/>
    <lineage>
        <taxon>Bacteria</taxon>
        <taxon>Pseudomonadati</taxon>
        <taxon>Planctomycetota</taxon>
        <taxon>Planctomycetia</taxon>
        <taxon>Pirellulales</taxon>
        <taxon>Pirellulaceae</taxon>
        <taxon>Rubripirellula</taxon>
    </lineage>
</organism>
<name>A0A517NGT4_9BACT</name>
<dbReference type="OrthoDB" id="176168at2"/>
<dbReference type="Gene3D" id="2.60.120.560">
    <property type="entry name" value="Exo-inulinase, domain 1"/>
    <property type="match status" value="1"/>
</dbReference>
<evidence type="ECO:0000259" key="3">
    <source>
        <dbReference type="Pfam" id="PF06439"/>
    </source>
</evidence>
<dbReference type="RefSeq" id="WP_145172914.1">
    <property type="nucleotide sequence ID" value="NZ_CP036525.1"/>
</dbReference>